<evidence type="ECO:0000313" key="2">
    <source>
        <dbReference type="Proteomes" id="UP001589683"/>
    </source>
</evidence>
<accession>A0ABV5JJZ4</accession>
<comment type="caution">
    <text evidence="1">The sequence shown here is derived from an EMBL/GenBank/DDBJ whole genome shotgun (WGS) entry which is preliminary data.</text>
</comment>
<reference evidence="1 2" key="1">
    <citation type="submission" date="2024-09" db="EMBL/GenBank/DDBJ databases">
        <authorList>
            <person name="Sun Q."/>
            <person name="Mori K."/>
        </authorList>
    </citation>
    <scope>NUCLEOTIDE SEQUENCE [LARGE SCALE GENOMIC DNA]</scope>
    <source>
        <strain evidence="1 2">CECT 8726</strain>
    </source>
</reference>
<dbReference type="Gene3D" id="3.40.109.10">
    <property type="entry name" value="NADH Oxidase"/>
    <property type="match status" value="1"/>
</dbReference>
<dbReference type="RefSeq" id="WP_213889112.1">
    <property type="nucleotide sequence ID" value="NZ_JAGFNU010000006.1"/>
</dbReference>
<evidence type="ECO:0000313" key="1">
    <source>
        <dbReference type="EMBL" id="MFB9233028.1"/>
    </source>
</evidence>
<protein>
    <submittedName>
        <fullName evidence="1">Acg family FMN-binding oxidoreductase</fullName>
    </submittedName>
</protein>
<keyword evidence="2" id="KW-1185">Reference proteome</keyword>
<dbReference type="EMBL" id="JBHMEA010000048">
    <property type="protein sequence ID" value="MFB9233028.1"/>
    <property type="molecule type" value="Genomic_DNA"/>
</dbReference>
<sequence>MTLSRRRTLALIGGGIILAAGSAAGGFAATRRPDKALMPWERAGGYEDIRHFALSYAILAPNPHNRQPWLVDLKGENRIVLYRDTTRELEHTDPFQRQLVIGLGCFLELMRIAAAERGFAVDLKIYPEGEDGPVAIADFSEGAQKDLLFSQILGRRTCRKPFADTPVPGEIVDALSGYGEIITQLERVVEIRELTWQAMKVESETPRTLSESIDLLRLGKAEINANPDGISLGGPLVETLVAFGAVTRDGQRDPSSKQFATTQEMFRDIAMASPAYAVIKTGQNTRRDQIDAGRRWVRLNLATTGLGLSLHPVSQALQEYPEMAEHYTHIHEILTEPGETVQMLGRLGYGPDVAQSPRWPLETRMLNG</sequence>
<dbReference type="Proteomes" id="UP001589683">
    <property type="component" value="Unassembled WGS sequence"/>
</dbReference>
<dbReference type="NCBIfam" id="NF047509">
    <property type="entry name" value="Rv3131_FMN_oxido"/>
    <property type="match status" value="1"/>
</dbReference>
<dbReference type="SUPFAM" id="SSF55469">
    <property type="entry name" value="FMN-dependent nitroreductase-like"/>
    <property type="match status" value="1"/>
</dbReference>
<organism evidence="1 2">
    <name type="scientific">Pseudohalocynthiibacter aestuariivivens</name>
    <dbReference type="NCBI Taxonomy" id="1591409"/>
    <lineage>
        <taxon>Bacteria</taxon>
        <taxon>Pseudomonadati</taxon>
        <taxon>Pseudomonadota</taxon>
        <taxon>Alphaproteobacteria</taxon>
        <taxon>Rhodobacterales</taxon>
        <taxon>Paracoccaceae</taxon>
        <taxon>Pseudohalocynthiibacter</taxon>
    </lineage>
</organism>
<proteinExistence type="predicted"/>
<dbReference type="InterPro" id="IPR000415">
    <property type="entry name" value="Nitroreductase-like"/>
</dbReference>
<name>A0ABV5JJZ4_9RHOB</name>
<gene>
    <name evidence="1" type="ORF">ACFFUT_14655</name>
</gene>